<reference evidence="1" key="1">
    <citation type="submission" date="2024-07" db="EMBL/GenBank/DDBJ databases">
        <authorList>
            <person name="fu j."/>
        </authorList>
    </citation>
    <scope>NUCLEOTIDE SEQUENCE</scope>
    <source>
        <strain evidence="1">P10A9</strain>
    </source>
</reference>
<accession>A0AB39L0Z4</accession>
<proteinExistence type="predicted"/>
<gene>
    <name evidence="1" type="ORF">AB5L97_12905</name>
</gene>
<evidence type="ECO:0008006" key="2">
    <source>
        <dbReference type="Google" id="ProtNLM"/>
    </source>
</evidence>
<dbReference type="AlphaFoldDB" id="A0AB39L0Z4"/>
<organism evidence="1">
    <name type="scientific">Sinomonas puerhi</name>
    <dbReference type="NCBI Taxonomy" id="3238584"/>
    <lineage>
        <taxon>Bacteria</taxon>
        <taxon>Bacillati</taxon>
        <taxon>Actinomycetota</taxon>
        <taxon>Actinomycetes</taxon>
        <taxon>Micrococcales</taxon>
        <taxon>Micrococcaceae</taxon>
        <taxon>Sinomonas</taxon>
    </lineage>
</organism>
<dbReference type="EMBL" id="CP163302">
    <property type="protein sequence ID" value="XDP44177.1"/>
    <property type="molecule type" value="Genomic_DNA"/>
</dbReference>
<sequence>MREAARVTVASAALPRYRRAPSRQQRAAAVLEQLVLMVDPRVLREARRLARGDLSVIVLNLDGSVTVANSTAHRLIILERRRRPEG</sequence>
<evidence type="ECO:0000313" key="1">
    <source>
        <dbReference type="EMBL" id="XDP44177.1"/>
    </source>
</evidence>
<dbReference type="RefSeq" id="WP_369044959.1">
    <property type="nucleotide sequence ID" value="NZ_CP163302.1"/>
</dbReference>
<name>A0AB39L0Z4_9MICC</name>
<protein>
    <recommendedName>
        <fullName evidence="2">PAS domain-containing protein</fullName>
    </recommendedName>
</protein>
<dbReference type="KEGG" id="spue:AB5L97_12905"/>